<comment type="caution">
    <text evidence="1">The sequence shown here is derived from an EMBL/GenBank/DDBJ whole genome shotgun (WGS) entry which is preliminary data.</text>
</comment>
<accession>A0ACB8E4D9</accession>
<evidence type="ECO:0000313" key="2">
    <source>
        <dbReference type="Proteomes" id="UP000821865"/>
    </source>
</evidence>
<dbReference type="EMBL" id="CM023470">
    <property type="protein sequence ID" value="KAH7981380.1"/>
    <property type="molecule type" value="Genomic_DNA"/>
</dbReference>
<name>A0ACB8E4D9_DERSI</name>
<dbReference type="Proteomes" id="UP000821865">
    <property type="component" value="Chromosome 1"/>
</dbReference>
<evidence type="ECO:0000313" key="1">
    <source>
        <dbReference type="EMBL" id="KAH7981380.1"/>
    </source>
</evidence>
<proteinExistence type="predicted"/>
<protein>
    <submittedName>
        <fullName evidence="1">Uncharacterized protein</fullName>
    </submittedName>
</protein>
<reference evidence="1" key="1">
    <citation type="submission" date="2020-05" db="EMBL/GenBank/DDBJ databases">
        <title>Large-scale comparative analyses of tick genomes elucidate their genetic diversity and vector capacities.</title>
        <authorList>
            <person name="Jia N."/>
            <person name="Wang J."/>
            <person name="Shi W."/>
            <person name="Du L."/>
            <person name="Sun Y."/>
            <person name="Zhan W."/>
            <person name="Jiang J."/>
            <person name="Wang Q."/>
            <person name="Zhang B."/>
            <person name="Ji P."/>
            <person name="Sakyi L.B."/>
            <person name="Cui X."/>
            <person name="Yuan T."/>
            <person name="Jiang B."/>
            <person name="Yang W."/>
            <person name="Lam T.T.-Y."/>
            <person name="Chang Q."/>
            <person name="Ding S."/>
            <person name="Wang X."/>
            <person name="Zhu J."/>
            <person name="Ruan X."/>
            <person name="Zhao L."/>
            <person name="Wei J."/>
            <person name="Que T."/>
            <person name="Du C."/>
            <person name="Cheng J."/>
            <person name="Dai P."/>
            <person name="Han X."/>
            <person name="Huang E."/>
            <person name="Gao Y."/>
            <person name="Liu J."/>
            <person name="Shao H."/>
            <person name="Ye R."/>
            <person name="Li L."/>
            <person name="Wei W."/>
            <person name="Wang X."/>
            <person name="Wang C."/>
            <person name="Yang T."/>
            <person name="Huo Q."/>
            <person name="Li W."/>
            <person name="Guo W."/>
            <person name="Chen H."/>
            <person name="Zhou L."/>
            <person name="Ni X."/>
            <person name="Tian J."/>
            <person name="Zhou Y."/>
            <person name="Sheng Y."/>
            <person name="Liu T."/>
            <person name="Pan Y."/>
            <person name="Xia L."/>
            <person name="Li J."/>
            <person name="Zhao F."/>
            <person name="Cao W."/>
        </authorList>
    </citation>
    <scope>NUCLEOTIDE SEQUENCE</scope>
    <source>
        <strain evidence="1">Dsil-2018</strain>
    </source>
</reference>
<organism evidence="1 2">
    <name type="scientific">Dermacentor silvarum</name>
    <name type="common">Tick</name>
    <dbReference type="NCBI Taxonomy" id="543639"/>
    <lineage>
        <taxon>Eukaryota</taxon>
        <taxon>Metazoa</taxon>
        <taxon>Ecdysozoa</taxon>
        <taxon>Arthropoda</taxon>
        <taxon>Chelicerata</taxon>
        <taxon>Arachnida</taxon>
        <taxon>Acari</taxon>
        <taxon>Parasitiformes</taxon>
        <taxon>Ixodida</taxon>
        <taxon>Ixodoidea</taxon>
        <taxon>Ixodidae</taxon>
        <taxon>Rhipicephalinae</taxon>
        <taxon>Dermacentor</taxon>
    </lineage>
</organism>
<keyword evidence="2" id="KW-1185">Reference proteome</keyword>
<sequence length="107" mass="11769">MSGQRKTRSAISNVRLKTGQSVSQLQDDSAKTFFPQPSRSENVGIYRKAPSMTDEGLQAPFSLFELEQALSSINARSAPGHDGVTWAALRNLEEYAKKQLLDDINAV</sequence>
<gene>
    <name evidence="1" type="ORF">HPB49_023495</name>
</gene>